<dbReference type="AlphaFoldDB" id="A0AAD5T5V4"/>
<feature type="region of interest" description="Disordered" evidence="1">
    <location>
        <begin position="98"/>
        <end position="152"/>
    </location>
</feature>
<keyword evidence="3" id="KW-1185">Reference proteome</keyword>
<evidence type="ECO:0000313" key="2">
    <source>
        <dbReference type="EMBL" id="KAJ3121460.1"/>
    </source>
</evidence>
<protein>
    <submittedName>
        <fullName evidence="2">Uncharacterized protein</fullName>
    </submittedName>
</protein>
<accession>A0AAD5T5V4</accession>
<dbReference type="Proteomes" id="UP001211907">
    <property type="component" value="Unassembled WGS sequence"/>
</dbReference>
<proteinExistence type="predicted"/>
<feature type="compositionally biased region" description="Acidic residues" evidence="1">
    <location>
        <begin position="170"/>
        <end position="187"/>
    </location>
</feature>
<feature type="region of interest" description="Disordered" evidence="1">
    <location>
        <begin position="167"/>
        <end position="193"/>
    </location>
</feature>
<organism evidence="2 3">
    <name type="scientific">Physocladia obscura</name>
    <dbReference type="NCBI Taxonomy" id="109957"/>
    <lineage>
        <taxon>Eukaryota</taxon>
        <taxon>Fungi</taxon>
        <taxon>Fungi incertae sedis</taxon>
        <taxon>Chytridiomycota</taxon>
        <taxon>Chytridiomycota incertae sedis</taxon>
        <taxon>Chytridiomycetes</taxon>
        <taxon>Chytridiales</taxon>
        <taxon>Chytriomycetaceae</taxon>
        <taxon>Physocladia</taxon>
    </lineage>
</organism>
<sequence length="333" mass="38239">MFAEVSAPFSAASAQFSADFWEKKTTQMIRPAFGQYLKEMSLHIDIVDVVKTGLRIWSNRYVQNIKKVWDITVPNPITDEIKQWFQQQEKLAQTVKTKSHIHQNDLHREIQNKSSKRVLHTGNDQRLQENKQSRMEAQNLSTPHPLKASASSGCTVSGINNIINKNQVNEYDDYESADTDDENEENPEGSTNNEHLETATAFIFHTDDFCFKNGVNAREKFLQQSKDHKNLSHYNIIDMTACIFNENEKSEIISYCKSQFDIASAGLGEGEDFLDSSLQPDIYDSILYLKKVAPLSLSHVNQYIFYILERFYFKTNSSLEPNMSEGTYVVRYG</sequence>
<comment type="caution">
    <text evidence="2">The sequence shown here is derived from an EMBL/GenBank/DDBJ whole genome shotgun (WGS) entry which is preliminary data.</text>
</comment>
<name>A0AAD5T5V4_9FUNG</name>
<evidence type="ECO:0000313" key="3">
    <source>
        <dbReference type="Proteomes" id="UP001211907"/>
    </source>
</evidence>
<reference evidence="2" key="1">
    <citation type="submission" date="2020-05" db="EMBL/GenBank/DDBJ databases">
        <title>Phylogenomic resolution of chytrid fungi.</title>
        <authorList>
            <person name="Stajich J.E."/>
            <person name="Amses K."/>
            <person name="Simmons R."/>
            <person name="Seto K."/>
            <person name="Myers J."/>
            <person name="Bonds A."/>
            <person name="Quandt C.A."/>
            <person name="Barry K."/>
            <person name="Liu P."/>
            <person name="Grigoriev I."/>
            <person name="Longcore J.E."/>
            <person name="James T.Y."/>
        </authorList>
    </citation>
    <scope>NUCLEOTIDE SEQUENCE</scope>
    <source>
        <strain evidence="2">JEL0513</strain>
    </source>
</reference>
<gene>
    <name evidence="2" type="ORF">HK100_012366</name>
</gene>
<dbReference type="EMBL" id="JADGJH010000879">
    <property type="protein sequence ID" value="KAJ3121460.1"/>
    <property type="molecule type" value="Genomic_DNA"/>
</dbReference>
<feature type="compositionally biased region" description="Basic and acidic residues" evidence="1">
    <location>
        <begin position="102"/>
        <end position="111"/>
    </location>
</feature>
<evidence type="ECO:0000256" key="1">
    <source>
        <dbReference type="SAM" id="MobiDB-lite"/>
    </source>
</evidence>